<keyword evidence="2" id="KW-0413">Isomerase</keyword>
<gene>
    <name evidence="2" type="ORF">FLL46_22335</name>
</gene>
<reference evidence="2 3" key="1">
    <citation type="submission" date="2019-07" db="EMBL/GenBank/DDBJ databases">
        <title>Draft genome for Aliikangiella sp. M105.</title>
        <authorList>
            <person name="Wang G."/>
        </authorList>
    </citation>
    <scope>NUCLEOTIDE SEQUENCE [LARGE SCALE GENOMIC DNA]</scope>
    <source>
        <strain evidence="2 3">M105</strain>
    </source>
</reference>
<dbReference type="InterPro" id="IPR013022">
    <property type="entry name" value="Xyl_isomerase-like_TIM-brl"/>
</dbReference>
<dbReference type="PANTHER" id="PTHR12110">
    <property type="entry name" value="HYDROXYPYRUVATE ISOMERASE"/>
    <property type="match status" value="1"/>
</dbReference>
<dbReference type="EMBL" id="VIKS01000014">
    <property type="protein sequence ID" value="TQV84365.1"/>
    <property type="molecule type" value="Genomic_DNA"/>
</dbReference>
<organism evidence="2 3">
    <name type="scientific">Aliikangiella coralliicola</name>
    <dbReference type="NCBI Taxonomy" id="2592383"/>
    <lineage>
        <taxon>Bacteria</taxon>
        <taxon>Pseudomonadati</taxon>
        <taxon>Pseudomonadota</taxon>
        <taxon>Gammaproteobacteria</taxon>
        <taxon>Oceanospirillales</taxon>
        <taxon>Pleioneaceae</taxon>
        <taxon>Aliikangiella</taxon>
    </lineage>
</organism>
<dbReference type="InterPro" id="IPR050312">
    <property type="entry name" value="IolE/XylAMocC-like"/>
</dbReference>
<proteinExistence type="predicted"/>
<dbReference type="GO" id="GO:0016853">
    <property type="term" value="F:isomerase activity"/>
    <property type="evidence" value="ECO:0007669"/>
    <property type="project" value="UniProtKB-KW"/>
</dbReference>
<sequence>MKPIKLVSFILLIVANVGCQNTVQEKAQNSALQEQTKVSSMPKVSVQLYSVRDSLKKDFIGTLKEIASFGFEGVEFAGVFGPYENDPQGLKKLLDELGLKVSGAHVSFKHFTEEKFNRTVEFYRALEAPMLIVPWDDRSIDPDKIDEFAKDLTELSKKLSAYGMKTGYHNHDDEFAEFKDSTYWDYLARSTPSDVVLQLDVGWAIYAGKDPVSYVKRYPGRTLTTHYKAKLPKGASDKLPLIGQDAIDWESLIQSNIAVGGTQWLVVEQEDYPNGLSPLESVRVSKRGLDLILQKMKLK</sequence>
<feature type="domain" description="Xylose isomerase-like TIM barrel" evidence="1">
    <location>
        <begin position="64"/>
        <end position="277"/>
    </location>
</feature>
<evidence type="ECO:0000313" key="2">
    <source>
        <dbReference type="EMBL" id="TQV84365.1"/>
    </source>
</evidence>
<keyword evidence="3" id="KW-1185">Reference proteome</keyword>
<dbReference type="Proteomes" id="UP000315439">
    <property type="component" value="Unassembled WGS sequence"/>
</dbReference>
<dbReference type="Gene3D" id="3.20.20.150">
    <property type="entry name" value="Divalent-metal-dependent TIM barrel enzymes"/>
    <property type="match status" value="1"/>
</dbReference>
<evidence type="ECO:0000259" key="1">
    <source>
        <dbReference type="Pfam" id="PF01261"/>
    </source>
</evidence>
<dbReference type="OrthoDB" id="9798407at2"/>
<dbReference type="InterPro" id="IPR036237">
    <property type="entry name" value="Xyl_isomerase-like_sf"/>
</dbReference>
<comment type="caution">
    <text evidence="2">The sequence shown here is derived from an EMBL/GenBank/DDBJ whole genome shotgun (WGS) entry which is preliminary data.</text>
</comment>
<protein>
    <submittedName>
        <fullName evidence="2">Sugar phosphate isomerase/epimerase</fullName>
    </submittedName>
</protein>
<dbReference type="PANTHER" id="PTHR12110:SF41">
    <property type="entry name" value="INOSOSE DEHYDRATASE"/>
    <property type="match status" value="1"/>
</dbReference>
<name>A0A545U4G4_9GAMM</name>
<dbReference type="RefSeq" id="WP_142933917.1">
    <property type="nucleotide sequence ID" value="NZ_ML660170.1"/>
</dbReference>
<dbReference type="Pfam" id="PF01261">
    <property type="entry name" value="AP_endonuc_2"/>
    <property type="match status" value="1"/>
</dbReference>
<evidence type="ECO:0000313" key="3">
    <source>
        <dbReference type="Proteomes" id="UP000315439"/>
    </source>
</evidence>
<dbReference type="AlphaFoldDB" id="A0A545U4G4"/>
<accession>A0A545U4G4</accession>
<dbReference type="SUPFAM" id="SSF51658">
    <property type="entry name" value="Xylose isomerase-like"/>
    <property type="match status" value="1"/>
</dbReference>